<accession>A0ABD0KRR8</accession>
<protein>
    <submittedName>
        <fullName evidence="2">Uncharacterized protein</fullName>
    </submittedName>
</protein>
<dbReference type="AlphaFoldDB" id="A0ABD0KRR8"/>
<proteinExistence type="predicted"/>
<dbReference type="EMBL" id="JACVVK020000135">
    <property type="protein sequence ID" value="KAK7489643.1"/>
    <property type="molecule type" value="Genomic_DNA"/>
</dbReference>
<evidence type="ECO:0000313" key="3">
    <source>
        <dbReference type="Proteomes" id="UP001519460"/>
    </source>
</evidence>
<reference evidence="2 3" key="1">
    <citation type="journal article" date="2023" name="Sci. Data">
        <title>Genome assembly of the Korean intertidal mud-creeper Batillaria attramentaria.</title>
        <authorList>
            <person name="Patra A.K."/>
            <person name="Ho P.T."/>
            <person name="Jun S."/>
            <person name="Lee S.J."/>
            <person name="Kim Y."/>
            <person name="Won Y.J."/>
        </authorList>
    </citation>
    <scope>NUCLEOTIDE SEQUENCE [LARGE SCALE GENOMIC DNA]</scope>
    <source>
        <strain evidence="2">Wonlab-2016</strain>
    </source>
</reference>
<evidence type="ECO:0000313" key="2">
    <source>
        <dbReference type="EMBL" id="KAK7489643.1"/>
    </source>
</evidence>
<gene>
    <name evidence="2" type="ORF">BaRGS_00019038</name>
</gene>
<comment type="caution">
    <text evidence="2">The sequence shown here is derived from an EMBL/GenBank/DDBJ whole genome shotgun (WGS) entry which is preliminary data.</text>
</comment>
<organism evidence="2 3">
    <name type="scientific">Batillaria attramentaria</name>
    <dbReference type="NCBI Taxonomy" id="370345"/>
    <lineage>
        <taxon>Eukaryota</taxon>
        <taxon>Metazoa</taxon>
        <taxon>Spiralia</taxon>
        <taxon>Lophotrochozoa</taxon>
        <taxon>Mollusca</taxon>
        <taxon>Gastropoda</taxon>
        <taxon>Caenogastropoda</taxon>
        <taxon>Sorbeoconcha</taxon>
        <taxon>Cerithioidea</taxon>
        <taxon>Batillariidae</taxon>
        <taxon>Batillaria</taxon>
    </lineage>
</organism>
<sequence length="92" mass="9913">MERACVSVLDDFTSYSVPILSIRGDAVNRRANIVGIASLERKHAAFKLGLSTGNKGHNPTQKGTQPNKGLHMMTSGANWRPAKCLHGRVACP</sequence>
<feature type="compositionally biased region" description="Polar residues" evidence="1">
    <location>
        <begin position="51"/>
        <end position="67"/>
    </location>
</feature>
<name>A0ABD0KRR8_9CAEN</name>
<keyword evidence="3" id="KW-1185">Reference proteome</keyword>
<feature type="region of interest" description="Disordered" evidence="1">
    <location>
        <begin position="49"/>
        <end position="73"/>
    </location>
</feature>
<evidence type="ECO:0000256" key="1">
    <source>
        <dbReference type="SAM" id="MobiDB-lite"/>
    </source>
</evidence>
<dbReference type="Proteomes" id="UP001519460">
    <property type="component" value="Unassembled WGS sequence"/>
</dbReference>